<evidence type="ECO:0000313" key="2">
    <source>
        <dbReference type="Proteomes" id="UP000077266"/>
    </source>
</evidence>
<organism evidence="1 2">
    <name type="scientific">Exidia glandulosa HHB12029</name>
    <dbReference type="NCBI Taxonomy" id="1314781"/>
    <lineage>
        <taxon>Eukaryota</taxon>
        <taxon>Fungi</taxon>
        <taxon>Dikarya</taxon>
        <taxon>Basidiomycota</taxon>
        <taxon>Agaricomycotina</taxon>
        <taxon>Agaricomycetes</taxon>
        <taxon>Auriculariales</taxon>
        <taxon>Exidiaceae</taxon>
        <taxon>Exidia</taxon>
    </lineage>
</organism>
<dbReference type="AlphaFoldDB" id="A0A165LM86"/>
<proteinExistence type="predicted"/>
<evidence type="ECO:0000313" key="1">
    <source>
        <dbReference type="EMBL" id="KZV98048.1"/>
    </source>
</evidence>
<protein>
    <recommendedName>
        <fullName evidence="3">F-box domain-containing protein</fullName>
    </recommendedName>
</protein>
<reference evidence="1 2" key="1">
    <citation type="journal article" date="2016" name="Mol. Biol. Evol.">
        <title>Comparative Genomics of Early-Diverging Mushroom-Forming Fungi Provides Insights into the Origins of Lignocellulose Decay Capabilities.</title>
        <authorList>
            <person name="Nagy L.G."/>
            <person name="Riley R."/>
            <person name="Tritt A."/>
            <person name="Adam C."/>
            <person name="Daum C."/>
            <person name="Floudas D."/>
            <person name="Sun H."/>
            <person name="Yadav J.S."/>
            <person name="Pangilinan J."/>
            <person name="Larsson K.H."/>
            <person name="Matsuura K."/>
            <person name="Barry K."/>
            <person name="Labutti K."/>
            <person name="Kuo R."/>
            <person name="Ohm R.A."/>
            <person name="Bhattacharya S.S."/>
            <person name="Shirouzu T."/>
            <person name="Yoshinaga Y."/>
            <person name="Martin F.M."/>
            <person name="Grigoriev I.V."/>
            <person name="Hibbett D.S."/>
        </authorList>
    </citation>
    <scope>NUCLEOTIDE SEQUENCE [LARGE SCALE GENOMIC DNA]</scope>
    <source>
        <strain evidence="1 2">HHB12029</strain>
    </source>
</reference>
<keyword evidence="2" id="KW-1185">Reference proteome</keyword>
<dbReference type="EMBL" id="KV425923">
    <property type="protein sequence ID" value="KZV98048.1"/>
    <property type="molecule type" value="Genomic_DNA"/>
</dbReference>
<gene>
    <name evidence="1" type="ORF">EXIGLDRAFT_832491</name>
</gene>
<dbReference type="InParanoid" id="A0A165LM86"/>
<dbReference type="Proteomes" id="UP000077266">
    <property type="component" value="Unassembled WGS sequence"/>
</dbReference>
<accession>A0A165LM86</accession>
<sequence>MANLSRLPRELVLLVVEEACRIYVHSHAGWVASLCLVCRSVQNVVTPILYARLFIDLHNFAALDDLSRSENRYRLSLVREVHTSMYTSTQTKSDGSCFVDPKFAPLARALGGMRVVSGPSRTIEALAHWNPSLCQQLLSVYVTDTTAMWRALTRQRCFVTVLRSVTYVHLIIDFETRTDLNDDLSALRGGTNTVRFLVFDISFYVQEREQLATFELEDLMSRLDAIIISSFSAVQRLLLRPRCIFEEDAHLMTSCFAAWAEVKRDRRLFVDDVFVPIYDEERGSLDDILDLEDALEGEALWQRGRQLWGA</sequence>
<name>A0A165LM86_EXIGL</name>
<evidence type="ECO:0008006" key="3">
    <source>
        <dbReference type="Google" id="ProtNLM"/>
    </source>
</evidence>